<reference evidence="4 5" key="1">
    <citation type="submission" date="2017-01" db="EMBL/GenBank/DDBJ databases">
        <authorList>
            <person name="Mah S.A."/>
            <person name="Swanson W.J."/>
            <person name="Moy G.W."/>
            <person name="Vacquier V.D."/>
        </authorList>
    </citation>
    <scope>NUCLEOTIDE SEQUENCE [LARGE SCALE GENOMIC DNA]</scope>
    <source>
        <strain evidence="4 5">DSM 26375</strain>
    </source>
</reference>
<organism evidence="4 5">
    <name type="scientific">Gemmobacter megaterium</name>
    <dbReference type="NCBI Taxonomy" id="1086013"/>
    <lineage>
        <taxon>Bacteria</taxon>
        <taxon>Pseudomonadati</taxon>
        <taxon>Pseudomonadota</taxon>
        <taxon>Alphaproteobacteria</taxon>
        <taxon>Rhodobacterales</taxon>
        <taxon>Paracoccaceae</taxon>
        <taxon>Gemmobacter</taxon>
    </lineage>
</organism>
<name>A0A1N7PXM9_9RHOB</name>
<dbReference type="EMBL" id="FTOT01000006">
    <property type="protein sequence ID" value="SIT15199.1"/>
    <property type="molecule type" value="Genomic_DNA"/>
</dbReference>
<dbReference type="InterPro" id="IPR043128">
    <property type="entry name" value="Rev_trsase/Diguanyl_cyclase"/>
</dbReference>
<comment type="catalytic activity">
    <reaction evidence="2">
        <text>2 GTP = 3',3'-c-di-GMP + 2 diphosphate</text>
        <dbReference type="Rhea" id="RHEA:24898"/>
        <dbReference type="ChEBI" id="CHEBI:33019"/>
        <dbReference type="ChEBI" id="CHEBI:37565"/>
        <dbReference type="ChEBI" id="CHEBI:58805"/>
        <dbReference type="EC" id="2.7.7.65"/>
    </reaction>
</comment>
<dbReference type="InterPro" id="IPR050469">
    <property type="entry name" value="Diguanylate_Cyclase"/>
</dbReference>
<evidence type="ECO:0000256" key="2">
    <source>
        <dbReference type="ARBA" id="ARBA00034247"/>
    </source>
</evidence>
<evidence type="ECO:0000313" key="4">
    <source>
        <dbReference type="EMBL" id="SIT15199.1"/>
    </source>
</evidence>
<dbReference type="SUPFAM" id="SSF55073">
    <property type="entry name" value="Nucleotide cyclase"/>
    <property type="match status" value="1"/>
</dbReference>
<dbReference type="InterPro" id="IPR000160">
    <property type="entry name" value="GGDEF_dom"/>
</dbReference>
<dbReference type="SMART" id="SM00065">
    <property type="entry name" value="GAF"/>
    <property type="match status" value="1"/>
</dbReference>
<dbReference type="PROSITE" id="PS50887">
    <property type="entry name" value="GGDEF"/>
    <property type="match status" value="1"/>
</dbReference>
<dbReference type="RefSeq" id="WP_083701298.1">
    <property type="nucleotide sequence ID" value="NZ_BMEH01000006.1"/>
</dbReference>
<dbReference type="GO" id="GO:0052621">
    <property type="term" value="F:diguanylate cyclase activity"/>
    <property type="evidence" value="ECO:0007669"/>
    <property type="project" value="UniProtKB-EC"/>
</dbReference>
<dbReference type="Gene3D" id="3.30.450.40">
    <property type="match status" value="1"/>
</dbReference>
<dbReference type="EC" id="2.7.7.65" evidence="1"/>
<dbReference type="OrthoDB" id="9812260at2"/>
<dbReference type="PANTHER" id="PTHR45138:SF9">
    <property type="entry name" value="DIGUANYLATE CYCLASE DGCM-RELATED"/>
    <property type="match status" value="1"/>
</dbReference>
<sequence>MGSGNHAYAANSCHMGTGADRAVVALAPRRVADDLQERRRLAALFAMDVLQSPREPLVQKLLRLARLEFGTTGAAIVLIDRSTAYFHTRIGTNARRCRRDGWFCDLTIARREPLIVQDTSTDPRTIGVPEVAGAPGARSYAGFPLMTRDGHAIGTLALFAREPNRIVEGREEIGRQLASIIMEALELHRLASRDPLTGVMNRRGFMDQYERELARSERERRPLSLAMVDIDHFKMINDTYGHGVGDIVLRLVAGSLTPQLAEGATVGRIGGEEFAILLPDLTNDQAVPVIEQVRNTIAGLVVNEAPDLRITASFGLAQYGTEARTDVQLLALADAALYHSKEHGRNRHTLARDLAAA</sequence>
<dbReference type="CDD" id="cd01949">
    <property type="entry name" value="GGDEF"/>
    <property type="match status" value="1"/>
</dbReference>
<protein>
    <recommendedName>
        <fullName evidence="1">diguanylate cyclase</fullName>
        <ecNumber evidence="1">2.7.7.65</ecNumber>
    </recommendedName>
</protein>
<evidence type="ECO:0000259" key="3">
    <source>
        <dbReference type="PROSITE" id="PS50887"/>
    </source>
</evidence>
<dbReference type="Pfam" id="PF00990">
    <property type="entry name" value="GGDEF"/>
    <property type="match status" value="1"/>
</dbReference>
<dbReference type="InterPro" id="IPR029016">
    <property type="entry name" value="GAF-like_dom_sf"/>
</dbReference>
<proteinExistence type="predicted"/>
<evidence type="ECO:0000256" key="1">
    <source>
        <dbReference type="ARBA" id="ARBA00012528"/>
    </source>
</evidence>
<dbReference type="Gene3D" id="3.30.70.270">
    <property type="match status" value="1"/>
</dbReference>
<dbReference type="Pfam" id="PF13185">
    <property type="entry name" value="GAF_2"/>
    <property type="match status" value="1"/>
</dbReference>
<dbReference type="SUPFAM" id="SSF55781">
    <property type="entry name" value="GAF domain-like"/>
    <property type="match status" value="1"/>
</dbReference>
<keyword evidence="5" id="KW-1185">Reference proteome</keyword>
<dbReference type="Proteomes" id="UP000186141">
    <property type="component" value="Unassembled WGS sequence"/>
</dbReference>
<dbReference type="NCBIfam" id="TIGR00254">
    <property type="entry name" value="GGDEF"/>
    <property type="match status" value="1"/>
</dbReference>
<accession>A0A1N7PXM9</accession>
<dbReference type="FunFam" id="3.30.70.270:FF:000001">
    <property type="entry name" value="Diguanylate cyclase domain protein"/>
    <property type="match status" value="1"/>
</dbReference>
<dbReference type="AlphaFoldDB" id="A0A1N7PXM9"/>
<evidence type="ECO:0000313" key="5">
    <source>
        <dbReference type="Proteomes" id="UP000186141"/>
    </source>
</evidence>
<dbReference type="SMART" id="SM00267">
    <property type="entry name" value="GGDEF"/>
    <property type="match status" value="1"/>
</dbReference>
<dbReference type="InterPro" id="IPR003018">
    <property type="entry name" value="GAF"/>
</dbReference>
<feature type="domain" description="GGDEF" evidence="3">
    <location>
        <begin position="221"/>
        <end position="353"/>
    </location>
</feature>
<dbReference type="STRING" id="1086013.SAMN05421774_106226"/>
<dbReference type="InterPro" id="IPR029787">
    <property type="entry name" value="Nucleotide_cyclase"/>
</dbReference>
<gene>
    <name evidence="4" type="ORF">SAMN05421774_106226</name>
</gene>
<dbReference type="PANTHER" id="PTHR45138">
    <property type="entry name" value="REGULATORY COMPONENTS OF SENSORY TRANSDUCTION SYSTEM"/>
    <property type="match status" value="1"/>
</dbReference>